<dbReference type="InterPro" id="IPR014710">
    <property type="entry name" value="RmlC-like_jellyroll"/>
</dbReference>
<dbReference type="GO" id="GO:0003677">
    <property type="term" value="F:DNA binding"/>
    <property type="evidence" value="ECO:0007669"/>
    <property type="project" value="UniProtKB-KW"/>
</dbReference>
<dbReference type="InterPro" id="IPR050397">
    <property type="entry name" value="Env_Response_Regulators"/>
</dbReference>
<sequence length="226" mass="24697">MSGQGAQSARRGFRRLVPESAWQALLDSGVPRVYRPGEELVRQGAAGGFVLALTSGRTMVIGRQDDGSQLLLALRGPGELIGEMASRESEFRSATVQAIDRCTAVFLFGHAFRRFLVVNELQSAFTDYVKYKLFETVPYRVQLVQFKPLHRMARLMAELVALAGPELANPWRIPFTQETLALSLGLARSTVSEAISLLRAEGVLAPGPRLVVADPSALRRHAGLVP</sequence>
<organism evidence="5 6">
    <name type="scientific">Goodfellowiella coeruleoviolacea</name>
    <dbReference type="NCBI Taxonomy" id="334858"/>
    <lineage>
        <taxon>Bacteria</taxon>
        <taxon>Bacillati</taxon>
        <taxon>Actinomycetota</taxon>
        <taxon>Actinomycetes</taxon>
        <taxon>Pseudonocardiales</taxon>
        <taxon>Pseudonocardiaceae</taxon>
        <taxon>Goodfellowiella</taxon>
    </lineage>
</organism>
<reference evidence="5" key="1">
    <citation type="submission" date="2022-06" db="EMBL/GenBank/DDBJ databases">
        <title>Genomic Encyclopedia of Archaeal and Bacterial Type Strains, Phase II (KMG-II): from individual species to whole genera.</title>
        <authorList>
            <person name="Goeker M."/>
        </authorList>
    </citation>
    <scope>NUCLEOTIDE SEQUENCE</scope>
    <source>
        <strain evidence="5">DSM 43935</strain>
    </source>
</reference>
<dbReference type="Gene3D" id="2.60.120.10">
    <property type="entry name" value="Jelly Rolls"/>
    <property type="match status" value="1"/>
</dbReference>
<dbReference type="SMART" id="SM00100">
    <property type="entry name" value="cNMP"/>
    <property type="match status" value="1"/>
</dbReference>
<dbReference type="GO" id="GO:0003700">
    <property type="term" value="F:DNA-binding transcription factor activity"/>
    <property type="evidence" value="ECO:0007669"/>
    <property type="project" value="TreeGrafter"/>
</dbReference>
<dbReference type="GO" id="GO:0005829">
    <property type="term" value="C:cytosol"/>
    <property type="evidence" value="ECO:0007669"/>
    <property type="project" value="TreeGrafter"/>
</dbReference>
<evidence type="ECO:0000256" key="3">
    <source>
        <dbReference type="ARBA" id="ARBA00023163"/>
    </source>
</evidence>
<evidence type="ECO:0000313" key="5">
    <source>
        <dbReference type="EMBL" id="MCP2166780.1"/>
    </source>
</evidence>
<protein>
    <submittedName>
        <fullName evidence="5">cAMP-binding domain of CRP or a regulatory subunit of cAMP-dependent protein kinases</fullName>
    </submittedName>
</protein>
<dbReference type="InterPro" id="IPR036388">
    <property type="entry name" value="WH-like_DNA-bd_sf"/>
</dbReference>
<proteinExistence type="predicted"/>
<dbReference type="SMART" id="SM00419">
    <property type="entry name" value="HTH_CRP"/>
    <property type="match status" value="1"/>
</dbReference>
<dbReference type="CDD" id="cd00038">
    <property type="entry name" value="CAP_ED"/>
    <property type="match status" value="1"/>
</dbReference>
<keyword evidence="6" id="KW-1185">Reference proteome</keyword>
<accession>A0AAE3GEQ5</accession>
<dbReference type="PANTHER" id="PTHR24567:SF74">
    <property type="entry name" value="HTH-TYPE TRANSCRIPTIONAL REGULATOR ARCR"/>
    <property type="match status" value="1"/>
</dbReference>
<evidence type="ECO:0000256" key="1">
    <source>
        <dbReference type="ARBA" id="ARBA00023015"/>
    </source>
</evidence>
<feature type="domain" description="Cyclic nucleotide-binding" evidence="4">
    <location>
        <begin position="13"/>
        <end position="116"/>
    </location>
</feature>
<evidence type="ECO:0000313" key="6">
    <source>
        <dbReference type="Proteomes" id="UP001206128"/>
    </source>
</evidence>
<dbReference type="Pfam" id="PF13545">
    <property type="entry name" value="HTH_Crp_2"/>
    <property type="match status" value="1"/>
</dbReference>
<evidence type="ECO:0000259" key="4">
    <source>
        <dbReference type="PROSITE" id="PS50042"/>
    </source>
</evidence>
<dbReference type="AlphaFoldDB" id="A0AAE3GEQ5"/>
<dbReference type="PROSITE" id="PS50042">
    <property type="entry name" value="CNMP_BINDING_3"/>
    <property type="match status" value="1"/>
</dbReference>
<dbReference type="InterPro" id="IPR018490">
    <property type="entry name" value="cNMP-bd_dom_sf"/>
</dbReference>
<dbReference type="RefSeq" id="WP_253772988.1">
    <property type="nucleotide sequence ID" value="NZ_JAMTCK010000008.1"/>
</dbReference>
<dbReference type="Proteomes" id="UP001206128">
    <property type="component" value="Unassembled WGS sequence"/>
</dbReference>
<dbReference type="InterPro" id="IPR000595">
    <property type="entry name" value="cNMP-bd_dom"/>
</dbReference>
<dbReference type="Gene3D" id="1.10.10.10">
    <property type="entry name" value="Winged helix-like DNA-binding domain superfamily/Winged helix DNA-binding domain"/>
    <property type="match status" value="1"/>
</dbReference>
<dbReference type="InterPro" id="IPR036390">
    <property type="entry name" value="WH_DNA-bd_sf"/>
</dbReference>
<evidence type="ECO:0000256" key="2">
    <source>
        <dbReference type="ARBA" id="ARBA00023125"/>
    </source>
</evidence>
<keyword evidence="2" id="KW-0238">DNA-binding</keyword>
<dbReference type="Pfam" id="PF00027">
    <property type="entry name" value="cNMP_binding"/>
    <property type="match status" value="1"/>
</dbReference>
<keyword evidence="3" id="KW-0804">Transcription</keyword>
<dbReference type="SUPFAM" id="SSF51206">
    <property type="entry name" value="cAMP-binding domain-like"/>
    <property type="match status" value="1"/>
</dbReference>
<gene>
    <name evidence="5" type="ORF">LX83_003652</name>
</gene>
<dbReference type="EMBL" id="JAMTCK010000008">
    <property type="protein sequence ID" value="MCP2166780.1"/>
    <property type="molecule type" value="Genomic_DNA"/>
</dbReference>
<name>A0AAE3GEQ5_9PSEU</name>
<dbReference type="PANTHER" id="PTHR24567">
    <property type="entry name" value="CRP FAMILY TRANSCRIPTIONAL REGULATORY PROTEIN"/>
    <property type="match status" value="1"/>
</dbReference>
<dbReference type="SUPFAM" id="SSF46785">
    <property type="entry name" value="Winged helix' DNA-binding domain"/>
    <property type="match status" value="1"/>
</dbReference>
<keyword evidence="1" id="KW-0805">Transcription regulation</keyword>
<dbReference type="InterPro" id="IPR012318">
    <property type="entry name" value="HTH_CRP"/>
</dbReference>
<comment type="caution">
    <text evidence="5">The sequence shown here is derived from an EMBL/GenBank/DDBJ whole genome shotgun (WGS) entry which is preliminary data.</text>
</comment>